<feature type="domain" description="CobW/HypB/UreG nucleotide-binding" evidence="9">
    <location>
        <begin position="149"/>
        <end position="309"/>
    </location>
</feature>
<evidence type="ECO:0000256" key="6">
    <source>
        <dbReference type="ARBA" id="ARBA00022833"/>
    </source>
</evidence>
<evidence type="ECO:0000256" key="2">
    <source>
        <dbReference type="ARBA" id="ARBA00022596"/>
    </source>
</evidence>
<dbReference type="InterPro" id="IPR004392">
    <property type="entry name" value="Hyd_mat_HypB"/>
</dbReference>
<feature type="region of interest" description="Disordered" evidence="8">
    <location>
        <begin position="1"/>
        <end position="117"/>
    </location>
</feature>
<evidence type="ECO:0000256" key="7">
    <source>
        <dbReference type="ARBA" id="ARBA00023134"/>
    </source>
</evidence>
<dbReference type="EMBL" id="BAAAPC010000014">
    <property type="protein sequence ID" value="GAA2004311.1"/>
    <property type="molecule type" value="Genomic_DNA"/>
</dbReference>
<evidence type="ECO:0000256" key="8">
    <source>
        <dbReference type="SAM" id="MobiDB-lite"/>
    </source>
</evidence>
<keyword evidence="2" id="KW-0533">Nickel</keyword>
<comment type="similarity">
    <text evidence="1">Belongs to the SIMIBI class G3E GTPase family. HypB/HupM subfamily.</text>
</comment>
<accession>A0ABN2TCE7</accession>
<dbReference type="Gene3D" id="3.40.50.300">
    <property type="entry name" value="P-loop containing nucleotide triphosphate hydrolases"/>
    <property type="match status" value="1"/>
</dbReference>
<evidence type="ECO:0000259" key="9">
    <source>
        <dbReference type="Pfam" id="PF02492"/>
    </source>
</evidence>
<keyword evidence="5" id="KW-0378">Hydrolase</keyword>
<evidence type="ECO:0000256" key="3">
    <source>
        <dbReference type="ARBA" id="ARBA00022723"/>
    </source>
</evidence>
<dbReference type="NCBIfam" id="TIGR00073">
    <property type="entry name" value="hypB"/>
    <property type="match status" value="1"/>
</dbReference>
<dbReference type="PANTHER" id="PTHR30134">
    <property type="entry name" value="HYDROGENASE PROTEIN ASSEMBLY PROTEIN, NICKEL CHAPERONE"/>
    <property type="match status" value="1"/>
</dbReference>
<reference evidence="10 11" key="1">
    <citation type="journal article" date="2019" name="Int. J. Syst. Evol. Microbiol.">
        <title>The Global Catalogue of Microorganisms (GCM) 10K type strain sequencing project: providing services to taxonomists for standard genome sequencing and annotation.</title>
        <authorList>
            <consortium name="The Broad Institute Genomics Platform"/>
            <consortium name="The Broad Institute Genome Sequencing Center for Infectious Disease"/>
            <person name="Wu L."/>
            <person name="Ma J."/>
        </authorList>
    </citation>
    <scope>NUCLEOTIDE SEQUENCE [LARGE SCALE GENOMIC DNA]</scope>
    <source>
        <strain evidence="10 11">JCM 15313</strain>
    </source>
</reference>
<dbReference type="CDD" id="cd05390">
    <property type="entry name" value="HypB"/>
    <property type="match status" value="1"/>
</dbReference>
<sequence length="336" mass="35249">MCATCGCSDPDGPRVTPVTRGGGPPRSEDGHAPAHGAACTHGHRHAHPRTSEATSNQQQPHSHAVTHGHGNGHPRGHPGEPMPEHEHAPDPATARSSGGRGPRSDGSGAGAGSGGPSRTVLLEQQVLAKNDRIADDNRAWLRERRVLAVNLMSSPGAGKTTLLERTIRELGERVRASVVEGDQESLIDAERIRSTGCPVVQINTGAGCHLDAAMLASGLGELDPPPNSVVLIENVGNLVCPALFDLGEAYRVVIMSVTEGADKPLKYPHMFGAADLVLLSKVDLLPHLDFDAALFESGVCRANPRADILRVSATTGEGTGAWYDWLHQAVPAPAGR</sequence>
<keyword evidence="6" id="KW-0862">Zinc</keyword>
<evidence type="ECO:0000256" key="4">
    <source>
        <dbReference type="ARBA" id="ARBA00022741"/>
    </source>
</evidence>
<evidence type="ECO:0000313" key="11">
    <source>
        <dbReference type="Proteomes" id="UP001501585"/>
    </source>
</evidence>
<dbReference type="RefSeq" id="WP_344163768.1">
    <property type="nucleotide sequence ID" value="NZ_BAAAPC010000014.1"/>
</dbReference>
<evidence type="ECO:0000313" key="10">
    <source>
        <dbReference type="EMBL" id="GAA2004311.1"/>
    </source>
</evidence>
<evidence type="ECO:0000256" key="1">
    <source>
        <dbReference type="ARBA" id="ARBA00006211"/>
    </source>
</evidence>
<evidence type="ECO:0000256" key="5">
    <source>
        <dbReference type="ARBA" id="ARBA00022801"/>
    </source>
</evidence>
<dbReference type="InterPro" id="IPR003495">
    <property type="entry name" value="CobW/HypB/UreG_nucleotide-bd"/>
</dbReference>
<dbReference type="PANTHER" id="PTHR30134:SF2">
    <property type="entry name" value="HYDROGENASE MATURATION FACTOR HYPB"/>
    <property type="match status" value="1"/>
</dbReference>
<feature type="compositionally biased region" description="Polar residues" evidence="8">
    <location>
        <begin position="51"/>
        <end position="61"/>
    </location>
</feature>
<feature type="compositionally biased region" description="Basic residues" evidence="8">
    <location>
        <begin position="64"/>
        <end position="76"/>
    </location>
</feature>
<dbReference type="Pfam" id="PF02492">
    <property type="entry name" value="cobW"/>
    <property type="match status" value="1"/>
</dbReference>
<dbReference type="Proteomes" id="UP001501585">
    <property type="component" value="Unassembled WGS sequence"/>
</dbReference>
<gene>
    <name evidence="10" type="ORF">GCM10009799_34410</name>
</gene>
<keyword evidence="7" id="KW-0342">GTP-binding</keyword>
<proteinExistence type="inferred from homology"/>
<comment type="caution">
    <text evidence="10">The sequence shown here is derived from an EMBL/GenBank/DDBJ whole genome shotgun (WGS) entry which is preliminary data.</text>
</comment>
<organism evidence="10 11">
    <name type="scientific">Nocardiopsis rhodophaea</name>
    <dbReference type="NCBI Taxonomy" id="280238"/>
    <lineage>
        <taxon>Bacteria</taxon>
        <taxon>Bacillati</taxon>
        <taxon>Actinomycetota</taxon>
        <taxon>Actinomycetes</taxon>
        <taxon>Streptosporangiales</taxon>
        <taxon>Nocardiopsidaceae</taxon>
        <taxon>Nocardiopsis</taxon>
    </lineage>
</organism>
<dbReference type="InterPro" id="IPR027417">
    <property type="entry name" value="P-loop_NTPase"/>
</dbReference>
<protein>
    <recommendedName>
        <fullName evidence="9">CobW/HypB/UreG nucleotide-binding domain-containing protein</fullName>
    </recommendedName>
</protein>
<name>A0ABN2TCE7_9ACTN</name>
<keyword evidence="4" id="KW-0547">Nucleotide-binding</keyword>
<keyword evidence="3" id="KW-0479">Metal-binding</keyword>
<dbReference type="SUPFAM" id="SSF52540">
    <property type="entry name" value="P-loop containing nucleoside triphosphate hydrolases"/>
    <property type="match status" value="1"/>
</dbReference>
<keyword evidence="11" id="KW-1185">Reference proteome</keyword>